<gene>
    <name evidence="4" type="ORF">cyc_05790</name>
</gene>
<evidence type="ECO:0000313" key="5">
    <source>
        <dbReference type="Proteomes" id="UP000095192"/>
    </source>
</evidence>
<name>A0A1D3D7C7_9EIME</name>
<dbReference type="VEuPathDB" id="ToxoDB:LOC34622089"/>
<dbReference type="AlphaFoldDB" id="A0A1D3D7C7"/>
<evidence type="ECO:0000256" key="1">
    <source>
        <dbReference type="ARBA" id="ARBA00008775"/>
    </source>
</evidence>
<dbReference type="InterPro" id="IPR003325">
    <property type="entry name" value="TerD"/>
</dbReference>
<dbReference type="InParanoid" id="A0A1D3D7C7"/>
<dbReference type="Proteomes" id="UP000095192">
    <property type="component" value="Unassembled WGS sequence"/>
</dbReference>
<sequence>MPINRLNSGYSGYLSGQSESSEHLQVRSDTFYGRLGSVRDTGHATTPTRRKSFSQQSSLRRISVRLSYDEDAYPGGLDIDMFALLYDTSCTFVDCIFYKHPEDASGSFSLNQKTNSLAIDLESVPDSCHTIVLAAAVYTTGMSITELDGGIIEIFEGFMGPTLISIELQSLDLNGENGSDAAGFVFLALSEFGGKWRCRRLERFCKPELPVLMKVSKEESQQLEEDFAMGNLQNLRTLDFAAKRMEVVPDSGRVTETSRFSPNTSKLGKLGVLQSRLSSLAKQEKDEGERKTVARLSAVEAEQQRMSRRLMNIEDKLDMLLDALK</sequence>
<accession>A0A1D3D7C7</accession>
<dbReference type="PANTHER" id="PTHR32097">
    <property type="entry name" value="CAMP-BINDING PROTEIN 1-RELATED"/>
    <property type="match status" value="1"/>
</dbReference>
<dbReference type="Gene3D" id="2.60.60.30">
    <property type="entry name" value="sav2460 like domains"/>
    <property type="match status" value="1"/>
</dbReference>
<dbReference type="EMBL" id="JROU02000418">
    <property type="protein sequence ID" value="OEH79346.1"/>
    <property type="molecule type" value="Genomic_DNA"/>
</dbReference>
<evidence type="ECO:0000313" key="4">
    <source>
        <dbReference type="EMBL" id="OEH79346.1"/>
    </source>
</evidence>
<reference evidence="4 5" key="1">
    <citation type="journal article" date="2016" name="BMC Genomics">
        <title>Comparative genomics reveals Cyclospora cayetanensis possesses coccidia-like metabolism and invasion components but unique surface antigens.</title>
        <authorList>
            <person name="Liu S."/>
            <person name="Wang L."/>
            <person name="Zheng H."/>
            <person name="Xu Z."/>
            <person name="Roellig D.M."/>
            <person name="Li N."/>
            <person name="Frace M.A."/>
            <person name="Tang K."/>
            <person name="Arrowood M.J."/>
            <person name="Moss D.M."/>
            <person name="Zhang L."/>
            <person name="Feng Y."/>
            <person name="Xiao L."/>
        </authorList>
    </citation>
    <scope>NUCLEOTIDE SEQUENCE [LARGE SCALE GENOMIC DNA]</scope>
    <source>
        <strain evidence="4 5">CHN_HEN01</strain>
    </source>
</reference>
<comment type="similarity">
    <text evidence="1">Belongs to the CAPAB/TerDEXZ family.</text>
</comment>
<comment type="caution">
    <text evidence="4">The sequence shown here is derived from an EMBL/GenBank/DDBJ whole genome shotgun (WGS) entry which is preliminary data.</text>
</comment>
<protein>
    <recommendedName>
        <fullName evidence="3">TerD domain-containing protein</fullName>
    </recommendedName>
</protein>
<evidence type="ECO:0000256" key="2">
    <source>
        <dbReference type="SAM" id="MobiDB-lite"/>
    </source>
</evidence>
<proteinExistence type="inferred from homology"/>
<dbReference type="PANTHER" id="PTHR32097:SF4">
    <property type="entry name" value="GENERAL STRESS PROTEIN 16U"/>
    <property type="match status" value="1"/>
</dbReference>
<dbReference type="VEuPathDB" id="ToxoDB:cyc_05790"/>
<organism evidence="4 5">
    <name type="scientific">Cyclospora cayetanensis</name>
    <dbReference type="NCBI Taxonomy" id="88456"/>
    <lineage>
        <taxon>Eukaryota</taxon>
        <taxon>Sar</taxon>
        <taxon>Alveolata</taxon>
        <taxon>Apicomplexa</taxon>
        <taxon>Conoidasida</taxon>
        <taxon>Coccidia</taxon>
        <taxon>Eucoccidiorida</taxon>
        <taxon>Eimeriorina</taxon>
        <taxon>Eimeriidae</taxon>
        <taxon>Cyclospora</taxon>
    </lineage>
</organism>
<feature type="region of interest" description="Disordered" evidence="2">
    <location>
        <begin position="37"/>
        <end position="56"/>
    </location>
</feature>
<feature type="compositionally biased region" description="Polar residues" evidence="2">
    <location>
        <begin position="43"/>
        <end position="56"/>
    </location>
</feature>
<feature type="domain" description="TerD" evidence="3">
    <location>
        <begin position="55"/>
        <end position="202"/>
    </location>
</feature>
<dbReference type="InterPro" id="IPR051324">
    <property type="entry name" value="Stress/Tellurium_Resist"/>
</dbReference>
<keyword evidence="5" id="KW-1185">Reference proteome</keyword>
<evidence type="ECO:0000259" key="3">
    <source>
        <dbReference type="Pfam" id="PF02342"/>
    </source>
</evidence>
<dbReference type="Pfam" id="PF02342">
    <property type="entry name" value="TerD"/>
    <property type="match status" value="1"/>
</dbReference>